<feature type="compositionally biased region" description="Basic and acidic residues" evidence="1">
    <location>
        <begin position="438"/>
        <end position="466"/>
    </location>
</feature>
<feature type="compositionally biased region" description="Polar residues" evidence="1">
    <location>
        <begin position="156"/>
        <end position="181"/>
    </location>
</feature>
<proteinExistence type="predicted"/>
<keyword evidence="3" id="KW-1185">Reference proteome</keyword>
<feature type="region of interest" description="Disordered" evidence="1">
    <location>
        <begin position="210"/>
        <end position="312"/>
    </location>
</feature>
<feature type="compositionally biased region" description="Acidic residues" evidence="1">
    <location>
        <begin position="409"/>
        <end position="433"/>
    </location>
</feature>
<sequence>MHAMAEAVPPAEISPGEPDPQTSNKTLKRRREAEPSDEEVVASSEHSAPLGFASTRDESPSKRAKIDLGMSSPPPSTVSPRNKSEKDTSEHQADGLVLQSISSAPWILTPSPEASRSYPLNSSEMRKEGDSALEPHQYEEHHDSVPGTEALEGSPLASSDSTSGADSRPENNGQLNKQSRPGTCVKEAYDGIIEDPVAASQPFAAVKVCKGTNQDMDSGDPRPAVPMVPEENPPRSDAAQGDTSGGVKGSCAPVPAVVVEEADNNTPSEAAEEDESSDAEACSDDSSSEQSHSDTSTSTQSDSQTNSGGILETDKGFIRLPSFIEWQACDLDDGDNKSLYTSVLSDQAQADYPGREKARKTREECDRRARQLVEQVRVAKAKWQKHMRAVDYLHDHLLMGCARLPSSADEPEQGADEEDFGDEQGQEPDEDEGPPNAAHKEIPTHSRASERLQQLSRKEASNENENKTVPPSISMKRDLIEKERALRRAEEQHNQHRFTYGRQFWEHVKSRDCGAGVDLAEEFGPIFVQRGQELIRAFKNAEAEYEEAVAQAEEAGVHPSEEEEEEEAKRQTNIYLDNEELAAMVIGKQEDRIHAWSMNPVTLSRPPSPVADANNLDTGNSKISYAEINNPAPFNQTGSKGENPPAVGNERAETPVLDNNGASMRAERKRATSACSDAIEHTPPSAVDISTKGSNDASMKHNAEPNSAENVPKPISAGPISGRTPIGKHDDAPDLEKEFRLPTESGKIEQLGLHPPHVETHDENEKDRSQEHDVSAPSIPGNLVGGHPEKCSSSEEPKPKKQLQPRRPIDLREGKALSTGVPSEHDTDDKAKRDQDGTSEPSKGLEAGIPDKGDEASGHVKDHVDALVDQQNPRDHTLDLQESVTNTKKREGQPSSSDTTAPNEENALPPEDPSKRADSKCPNEDHHVAQNEDAAPHRSIGSQEAPIDQNEDPGLGKPSSPLVSSHHGTTPDDGVESCHLPPSTSEKHNEELSPDDMEWDSIGSPLSSSPPAPVIGKRKRDSAEEGPGSFGVFVSRSVVAEGSKRRMIDDWARKMRGGHY</sequence>
<feature type="region of interest" description="Disordered" evidence="1">
    <location>
        <begin position="405"/>
        <end position="478"/>
    </location>
</feature>
<feature type="region of interest" description="Disordered" evidence="1">
    <location>
        <begin position="1"/>
        <end position="183"/>
    </location>
</feature>
<reference evidence="2" key="1">
    <citation type="journal article" date="2020" name="Stud. Mycol.">
        <title>101 Dothideomycetes genomes: a test case for predicting lifestyles and emergence of pathogens.</title>
        <authorList>
            <person name="Haridas S."/>
            <person name="Albert R."/>
            <person name="Binder M."/>
            <person name="Bloem J."/>
            <person name="Labutti K."/>
            <person name="Salamov A."/>
            <person name="Andreopoulos B."/>
            <person name="Baker S."/>
            <person name="Barry K."/>
            <person name="Bills G."/>
            <person name="Bluhm B."/>
            <person name="Cannon C."/>
            <person name="Castanera R."/>
            <person name="Culley D."/>
            <person name="Daum C."/>
            <person name="Ezra D."/>
            <person name="Gonzalez J."/>
            <person name="Henrissat B."/>
            <person name="Kuo A."/>
            <person name="Liang C."/>
            <person name="Lipzen A."/>
            <person name="Lutzoni F."/>
            <person name="Magnuson J."/>
            <person name="Mondo S."/>
            <person name="Nolan M."/>
            <person name="Ohm R."/>
            <person name="Pangilinan J."/>
            <person name="Park H.-J."/>
            <person name="Ramirez L."/>
            <person name="Alfaro M."/>
            <person name="Sun H."/>
            <person name="Tritt A."/>
            <person name="Yoshinaga Y."/>
            <person name="Zwiers L.-H."/>
            <person name="Turgeon B."/>
            <person name="Goodwin S."/>
            <person name="Spatafora J."/>
            <person name="Crous P."/>
            <person name="Grigoriev I."/>
        </authorList>
    </citation>
    <scope>NUCLEOTIDE SEQUENCE</scope>
    <source>
        <strain evidence="2">CBS 122368</strain>
    </source>
</reference>
<feature type="region of interest" description="Disordered" evidence="1">
    <location>
        <begin position="599"/>
        <end position="1030"/>
    </location>
</feature>
<feature type="compositionally biased region" description="Low complexity" evidence="1">
    <location>
        <begin position="288"/>
        <end position="305"/>
    </location>
</feature>
<accession>A0A6A6HWD0</accession>
<dbReference type="GeneID" id="54587932"/>
<feature type="compositionally biased region" description="Basic and acidic residues" evidence="1">
    <location>
        <begin position="55"/>
        <end position="66"/>
    </location>
</feature>
<feature type="compositionally biased region" description="Polar residues" evidence="1">
    <location>
        <begin position="112"/>
        <end position="123"/>
    </location>
</feature>
<feature type="compositionally biased region" description="Basic and acidic residues" evidence="1">
    <location>
        <begin position="353"/>
        <end position="364"/>
    </location>
</feature>
<dbReference type="OrthoDB" id="3694175at2759"/>
<dbReference type="EMBL" id="ML987208">
    <property type="protein sequence ID" value="KAF2242321.1"/>
    <property type="molecule type" value="Genomic_DNA"/>
</dbReference>
<feature type="compositionally biased region" description="Acidic residues" evidence="1">
    <location>
        <begin position="270"/>
        <end position="287"/>
    </location>
</feature>
<evidence type="ECO:0000313" key="2">
    <source>
        <dbReference type="EMBL" id="KAF2242321.1"/>
    </source>
</evidence>
<dbReference type="RefSeq" id="XP_033677325.1">
    <property type="nucleotide sequence ID" value="XM_033834602.1"/>
</dbReference>
<feature type="compositionally biased region" description="Basic and acidic residues" evidence="1">
    <location>
        <begin position="912"/>
        <end position="936"/>
    </location>
</feature>
<feature type="compositionally biased region" description="Basic and acidic residues" evidence="1">
    <location>
        <begin position="82"/>
        <end position="93"/>
    </location>
</feature>
<dbReference type="AlphaFoldDB" id="A0A6A6HWD0"/>
<evidence type="ECO:0000313" key="3">
    <source>
        <dbReference type="Proteomes" id="UP000800094"/>
    </source>
</evidence>
<feature type="compositionally biased region" description="Basic and acidic residues" evidence="1">
    <location>
        <begin position="727"/>
        <end position="741"/>
    </location>
</feature>
<protein>
    <submittedName>
        <fullName evidence="2">Uncharacterized protein</fullName>
    </submittedName>
</protein>
<feature type="compositionally biased region" description="Basic and acidic residues" evidence="1">
    <location>
        <begin position="787"/>
        <end position="799"/>
    </location>
</feature>
<feature type="compositionally biased region" description="Basic and acidic residues" evidence="1">
    <location>
        <begin position="849"/>
        <end position="879"/>
    </location>
</feature>
<evidence type="ECO:0000256" key="1">
    <source>
        <dbReference type="SAM" id="MobiDB-lite"/>
    </source>
</evidence>
<feature type="compositionally biased region" description="Polar residues" evidence="1">
    <location>
        <begin position="893"/>
        <end position="903"/>
    </location>
</feature>
<feature type="compositionally biased region" description="Basic and acidic residues" evidence="1">
    <location>
        <begin position="756"/>
        <end position="774"/>
    </location>
</feature>
<organism evidence="2 3">
    <name type="scientific">Trematosphaeria pertusa</name>
    <dbReference type="NCBI Taxonomy" id="390896"/>
    <lineage>
        <taxon>Eukaryota</taxon>
        <taxon>Fungi</taxon>
        <taxon>Dikarya</taxon>
        <taxon>Ascomycota</taxon>
        <taxon>Pezizomycotina</taxon>
        <taxon>Dothideomycetes</taxon>
        <taxon>Pleosporomycetidae</taxon>
        <taxon>Pleosporales</taxon>
        <taxon>Massarineae</taxon>
        <taxon>Trematosphaeriaceae</taxon>
        <taxon>Trematosphaeria</taxon>
    </lineage>
</organism>
<name>A0A6A6HWD0_9PLEO</name>
<feature type="compositionally biased region" description="Basic and acidic residues" evidence="1">
    <location>
        <begin position="823"/>
        <end position="836"/>
    </location>
</feature>
<feature type="region of interest" description="Disordered" evidence="1">
    <location>
        <begin position="344"/>
        <end position="364"/>
    </location>
</feature>
<gene>
    <name evidence="2" type="ORF">BU26DRAFT_584527</name>
</gene>
<dbReference type="Proteomes" id="UP000800094">
    <property type="component" value="Unassembled WGS sequence"/>
</dbReference>